<sequence>MADRTTAKSPILSKEWVDLGEAQDINESPLLVLRREEAPYQVVARIRNCAAWYNSRLQQLAQRYKEGEPVSPMILGIESDVIHWHGLLLNSIDTLQNCYLKRLPYKYKKRIKELRDAIKRRDETKWWPGDTDLMMRAFSRNPLYVIGDLALVIAFTQVVLPWTFAERVPMWLMYAIFLIWGYVNGFEAAIHLSSDGLEREYEELEDEELEDGEPEDGEPEAGEPESPSRLQTARVELKLLRTCDPLKVVKQARQELRKLEAKVQAIEKIDLKNDLQFLSEDALLTPLPWEVFWDKDADRLKGSRADGDMKKYIIKRTTDGY</sequence>
<reference evidence="3" key="1">
    <citation type="journal article" date="2023" name="Mol. Phylogenet. Evol.">
        <title>Genome-scale phylogeny and comparative genomics of the fungal order Sordariales.</title>
        <authorList>
            <person name="Hensen N."/>
            <person name="Bonometti L."/>
            <person name="Westerberg I."/>
            <person name="Brannstrom I.O."/>
            <person name="Guillou S."/>
            <person name="Cros-Aarteil S."/>
            <person name="Calhoun S."/>
            <person name="Haridas S."/>
            <person name="Kuo A."/>
            <person name="Mondo S."/>
            <person name="Pangilinan J."/>
            <person name="Riley R."/>
            <person name="LaButti K."/>
            <person name="Andreopoulos B."/>
            <person name="Lipzen A."/>
            <person name="Chen C."/>
            <person name="Yan M."/>
            <person name="Daum C."/>
            <person name="Ng V."/>
            <person name="Clum A."/>
            <person name="Steindorff A."/>
            <person name="Ohm R.A."/>
            <person name="Martin F."/>
            <person name="Silar P."/>
            <person name="Natvig D.O."/>
            <person name="Lalanne C."/>
            <person name="Gautier V."/>
            <person name="Ament-Velasquez S.L."/>
            <person name="Kruys A."/>
            <person name="Hutchinson M.I."/>
            <person name="Powell A.J."/>
            <person name="Barry K."/>
            <person name="Miller A.N."/>
            <person name="Grigoriev I.V."/>
            <person name="Debuchy R."/>
            <person name="Gladieux P."/>
            <person name="Hiltunen Thoren M."/>
            <person name="Johannesson H."/>
        </authorList>
    </citation>
    <scope>NUCLEOTIDE SEQUENCE</scope>
    <source>
        <strain evidence="3">PSN309</strain>
    </source>
</reference>
<feature type="region of interest" description="Disordered" evidence="1">
    <location>
        <begin position="203"/>
        <end position="230"/>
    </location>
</feature>
<evidence type="ECO:0000256" key="1">
    <source>
        <dbReference type="SAM" id="MobiDB-lite"/>
    </source>
</evidence>
<keyword evidence="2" id="KW-1133">Transmembrane helix</keyword>
<evidence type="ECO:0000256" key="2">
    <source>
        <dbReference type="SAM" id="Phobius"/>
    </source>
</evidence>
<dbReference type="AlphaFoldDB" id="A0AAN6WU00"/>
<keyword evidence="2" id="KW-0812">Transmembrane</keyword>
<gene>
    <name evidence="3" type="ORF">QBC35DRAFT_451591</name>
</gene>
<keyword evidence="4" id="KW-1185">Reference proteome</keyword>
<evidence type="ECO:0000313" key="4">
    <source>
        <dbReference type="Proteomes" id="UP001302126"/>
    </source>
</evidence>
<accession>A0AAN6WU00</accession>
<keyword evidence="2" id="KW-0472">Membrane</keyword>
<feature type="transmembrane region" description="Helical" evidence="2">
    <location>
        <begin position="143"/>
        <end position="165"/>
    </location>
</feature>
<proteinExistence type="predicted"/>
<reference evidence="3" key="2">
    <citation type="submission" date="2023-05" db="EMBL/GenBank/DDBJ databases">
        <authorList>
            <consortium name="Lawrence Berkeley National Laboratory"/>
            <person name="Steindorff A."/>
            <person name="Hensen N."/>
            <person name="Bonometti L."/>
            <person name="Westerberg I."/>
            <person name="Brannstrom I.O."/>
            <person name="Guillou S."/>
            <person name="Cros-Aarteil S."/>
            <person name="Calhoun S."/>
            <person name="Haridas S."/>
            <person name="Kuo A."/>
            <person name="Mondo S."/>
            <person name="Pangilinan J."/>
            <person name="Riley R."/>
            <person name="Labutti K."/>
            <person name="Andreopoulos B."/>
            <person name="Lipzen A."/>
            <person name="Chen C."/>
            <person name="Yanf M."/>
            <person name="Daum C."/>
            <person name="Ng V."/>
            <person name="Clum A."/>
            <person name="Ohm R."/>
            <person name="Martin F."/>
            <person name="Silar P."/>
            <person name="Natvig D."/>
            <person name="Lalanne C."/>
            <person name="Gautier V."/>
            <person name="Ament-Velasquez S.L."/>
            <person name="Kruys A."/>
            <person name="Hutchinson M.I."/>
            <person name="Powell A.J."/>
            <person name="Barry K."/>
            <person name="Miller A.N."/>
            <person name="Grigoriev I.V."/>
            <person name="Debuchy R."/>
            <person name="Gladieux P."/>
            <person name="Thoren M.H."/>
            <person name="Johannesson H."/>
        </authorList>
    </citation>
    <scope>NUCLEOTIDE SEQUENCE</scope>
    <source>
        <strain evidence="3">PSN309</strain>
    </source>
</reference>
<evidence type="ECO:0000313" key="3">
    <source>
        <dbReference type="EMBL" id="KAK4188149.1"/>
    </source>
</evidence>
<feature type="transmembrane region" description="Helical" evidence="2">
    <location>
        <begin position="171"/>
        <end position="190"/>
    </location>
</feature>
<comment type="caution">
    <text evidence="3">The sequence shown here is derived from an EMBL/GenBank/DDBJ whole genome shotgun (WGS) entry which is preliminary data.</text>
</comment>
<organism evidence="3 4">
    <name type="scientific">Podospora australis</name>
    <dbReference type="NCBI Taxonomy" id="1536484"/>
    <lineage>
        <taxon>Eukaryota</taxon>
        <taxon>Fungi</taxon>
        <taxon>Dikarya</taxon>
        <taxon>Ascomycota</taxon>
        <taxon>Pezizomycotina</taxon>
        <taxon>Sordariomycetes</taxon>
        <taxon>Sordariomycetidae</taxon>
        <taxon>Sordariales</taxon>
        <taxon>Podosporaceae</taxon>
        <taxon>Podospora</taxon>
    </lineage>
</organism>
<dbReference type="Proteomes" id="UP001302126">
    <property type="component" value="Unassembled WGS sequence"/>
</dbReference>
<dbReference type="EMBL" id="MU864392">
    <property type="protein sequence ID" value="KAK4188149.1"/>
    <property type="molecule type" value="Genomic_DNA"/>
</dbReference>
<name>A0AAN6WU00_9PEZI</name>
<protein>
    <submittedName>
        <fullName evidence="3">Uncharacterized protein</fullName>
    </submittedName>
</protein>
<feature type="compositionally biased region" description="Acidic residues" evidence="1">
    <location>
        <begin position="203"/>
        <end position="223"/>
    </location>
</feature>